<feature type="transmembrane region" description="Helical" evidence="5">
    <location>
        <begin position="45"/>
        <end position="72"/>
    </location>
</feature>
<comment type="caution">
    <text evidence="6">The sequence shown here is derived from an EMBL/GenBank/DDBJ whole genome shotgun (WGS) entry which is preliminary data.</text>
</comment>
<evidence type="ECO:0000313" key="7">
    <source>
        <dbReference type="Proteomes" id="UP001595897"/>
    </source>
</evidence>
<keyword evidence="2 5" id="KW-0812">Transmembrane</keyword>
<evidence type="ECO:0000313" key="6">
    <source>
        <dbReference type="EMBL" id="MFC4700814.1"/>
    </source>
</evidence>
<accession>A0ABV9LYC7</accession>
<organism evidence="6 7">
    <name type="scientific">Glaciecola siphonariae</name>
    <dbReference type="NCBI Taxonomy" id="521012"/>
    <lineage>
        <taxon>Bacteria</taxon>
        <taxon>Pseudomonadati</taxon>
        <taxon>Pseudomonadota</taxon>
        <taxon>Gammaproteobacteria</taxon>
        <taxon>Alteromonadales</taxon>
        <taxon>Alteromonadaceae</taxon>
        <taxon>Glaciecola</taxon>
    </lineage>
</organism>
<keyword evidence="4 5" id="KW-0472">Membrane</keyword>
<evidence type="ECO:0000256" key="3">
    <source>
        <dbReference type="ARBA" id="ARBA00022989"/>
    </source>
</evidence>
<dbReference type="Pfam" id="PF04140">
    <property type="entry name" value="ICMT"/>
    <property type="match status" value="1"/>
</dbReference>
<dbReference type="Gene3D" id="1.20.120.1630">
    <property type="match status" value="1"/>
</dbReference>
<dbReference type="RefSeq" id="WP_382408695.1">
    <property type="nucleotide sequence ID" value="NZ_JBHSGU010000005.1"/>
</dbReference>
<reference evidence="7" key="1">
    <citation type="journal article" date="2019" name="Int. J. Syst. Evol. Microbiol.">
        <title>The Global Catalogue of Microorganisms (GCM) 10K type strain sequencing project: providing services to taxonomists for standard genome sequencing and annotation.</title>
        <authorList>
            <consortium name="The Broad Institute Genomics Platform"/>
            <consortium name="The Broad Institute Genome Sequencing Center for Infectious Disease"/>
            <person name="Wu L."/>
            <person name="Ma J."/>
        </authorList>
    </citation>
    <scope>NUCLEOTIDE SEQUENCE [LARGE SCALE GENOMIC DNA]</scope>
    <source>
        <strain evidence="7">KACC 12507</strain>
    </source>
</reference>
<evidence type="ECO:0000256" key="2">
    <source>
        <dbReference type="ARBA" id="ARBA00022692"/>
    </source>
</evidence>
<dbReference type="EC" id="2.1.1.100" evidence="6"/>
<dbReference type="GO" id="GO:0004671">
    <property type="term" value="F:protein C-terminal S-isoprenylcysteine carboxyl O-methyltransferase activity"/>
    <property type="evidence" value="ECO:0007669"/>
    <property type="project" value="UniProtKB-EC"/>
</dbReference>
<proteinExistence type="predicted"/>
<dbReference type="EMBL" id="JBHSGU010000005">
    <property type="protein sequence ID" value="MFC4700814.1"/>
    <property type="molecule type" value="Genomic_DNA"/>
</dbReference>
<keyword evidence="7" id="KW-1185">Reference proteome</keyword>
<feature type="transmembrane region" description="Helical" evidence="5">
    <location>
        <begin position="119"/>
        <end position="141"/>
    </location>
</feature>
<dbReference type="Proteomes" id="UP001595897">
    <property type="component" value="Unassembled WGS sequence"/>
</dbReference>
<comment type="subcellular location">
    <subcellularLocation>
        <location evidence="1">Membrane</location>
        <topology evidence="1">Multi-pass membrane protein</topology>
    </subcellularLocation>
</comment>
<sequence length="142" mass="15992">MAILLSTCFILFAVIGRMLMQYHYTRDHGLRFLRVSSPLADIVSTSGLVISFAVSIGLIWLETIGLFVLSVVFSDNLRYLAPAVSAKGIIIVLIAQIQMGRSWSIGVDHGEKNLIKTGLYRYSRNPIYLGIFLNWISMLYLY</sequence>
<evidence type="ECO:0000256" key="4">
    <source>
        <dbReference type="ARBA" id="ARBA00023136"/>
    </source>
</evidence>
<gene>
    <name evidence="6" type="ORF">ACFO4O_11640</name>
</gene>
<feature type="transmembrane region" description="Helical" evidence="5">
    <location>
        <begin position="79"/>
        <end position="99"/>
    </location>
</feature>
<name>A0ABV9LYC7_9ALTE</name>
<dbReference type="InterPro" id="IPR007269">
    <property type="entry name" value="ICMT_MeTrfase"/>
</dbReference>
<evidence type="ECO:0000256" key="1">
    <source>
        <dbReference type="ARBA" id="ARBA00004141"/>
    </source>
</evidence>
<dbReference type="EC" id="2.1.1.334" evidence="6"/>
<evidence type="ECO:0000256" key="5">
    <source>
        <dbReference type="SAM" id="Phobius"/>
    </source>
</evidence>
<keyword evidence="6" id="KW-0489">Methyltransferase</keyword>
<dbReference type="GO" id="GO:0032259">
    <property type="term" value="P:methylation"/>
    <property type="evidence" value="ECO:0007669"/>
    <property type="project" value="UniProtKB-KW"/>
</dbReference>
<protein>
    <submittedName>
        <fullName evidence="6">Methyltransferase family protein</fullName>
        <ecNumber evidence="6">2.1.1.100</ecNumber>
        <ecNumber evidence="6">2.1.1.334</ecNumber>
    </submittedName>
</protein>
<keyword evidence="6" id="KW-0808">Transferase</keyword>
<keyword evidence="3 5" id="KW-1133">Transmembrane helix</keyword>